<accession>A0A6B0UBG5</accession>
<dbReference type="EMBL" id="GIFC01003922">
    <property type="protein sequence ID" value="MXU86005.1"/>
    <property type="molecule type" value="Transcribed_RNA"/>
</dbReference>
<organism evidence="2">
    <name type="scientific">Ixodes ricinus</name>
    <name type="common">Common tick</name>
    <name type="synonym">Acarus ricinus</name>
    <dbReference type="NCBI Taxonomy" id="34613"/>
    <lineage>
        <taxon>Eukaryota</taxon>
        <taxon>Metazoa</taxon>
        <taxon>Ecdysozoa</taxon>
        <taxon>Arthropoda</taxon>
        <taxon>Chelicerata</taxon>
        <taxon>Arachnida</taxon>
        <taxon>Acari</taxon>
        <taxon>Parasitiformes</taxon>
        <taxon>Ixodida</taxon>
        <taxon>Ixodoidea</taxon>
        <taxon>Ixodidae</taxon>
        <taxon>Ixodinae</taxon>
        <taxon>Ixodes</taxon>
    </lineage>
</organism>
<proteinExistence type="predicted"/>
<reference evidence="2" key="1">
    <citation type="submission" date="2019-12" db="EMBL/GenBank/DDBJ databases">
        <title>An insight into the sialome of adult female Ixodes ricinus ticks feeding for 6 days.</title>
        <authorList>
            <person name="Perner J."/>
            <person name="Ribeiro J.M.C."/>
        </authorList>
    </citation>
    <scope>NUCLEOTIDE SEQUENCE</scope>
    <source>
        <strain evidence="2">Semi-engorged</strain>
        <tissue evidence="2">Salivary glands</tissue>
    </source>
</reference>
<evidence type="ECO:0000313" key="2">
    <source>
        <dbReference type="EMBL" id="MXU86005.1"/>
    </source>
</evidence>
<sequence length="89" mass="10070">MVRHVKTLASLSLPSSLATPPQRSSPETAVATSSVFWKVLRRACKEKAQPWATIDRSFPRHGQTTQDSLHFWSGKGKCVMRSKVYRELQ</sequence>
<protein>
    <submittedName>
        <fullName evidence="2">Putative secreted protein</fullName>
    </submittedName>
</protein>
<evidence type="ECO:0000256" key="1">
    <source>
        <dbReference type="SAM" id="MobiDB-lite"/>
    </source>
</evidence>
<feature type="compositionally biased region" description="Low complexity" evidence="1">
    <location>
        <begin position="7"/>
        <end position="21"/>
    </location>
</feature>
<name>A0A6B0UBG5_IXORI</name>
<dbReference type="AlphaFoldDB" id="A0A6B0UBG5"/>
<feature type="region of interest" description="Disordered" evidence="1">
    <location>
        <begin position="1"/>
        <end position="29"/>
    </location>
</feature>